<gene>
    <name evidence="1" type="ORF">PAECIP111894_06073</name>
</gene>
<dbReference type="EMBL" id="CAKMAB010000078">
    <property type="protein sequence ID" value="CAH1059859.1"/>
    <property type="molecule type" value="Genomic_DNA"/>
</dbReference>
<proteinExistence type="predicted"/>
<organism evidence="1 2">
    <name type="scientific">Paenibacillus pseudetheri</name>
    <dbReference type="NCBI Taxonomy" id="2897682"/>
    <lineage>
        <taxon>Bacteria</taxon>
        <taxon>Bacillati</taxon>
        <taxon>Bacillota</taxon>
        <taxon>Bacilli</taxon>
        <taxon>Bacillales</taxon>
        <taxon>Paenibacillaceae</taxon>
        <taxon>Paenibacillus</taxon>
    </lineage>
</organism>
<name>A0ABN8FPH0_9BACL</name>
<evidence type="ECO:0000313" key="2">
    <source>
        <dbReference type="Proteomes" id="UP000838749"/>
    </source>
</evidence>
<protein>
    <submittedName>
        <fullName evidence="1">Uncharacterized protein</fullName>
    </submittedName>
</protein>
<evidence type="ECO:0000313" key="1">
    <source>
        <dbReference type="EMBL" id="CAH1059859.1"/>
    </source>
</evidence>
<accession>A0ABN8FPH0</accession>
<reference evidence="1" key="1">
    <citation type="submission" date="2021-12" db="EMBL/GenBank/DDBJ databases">
        <authorList>
            <person name="Criscuolo A."/>
        </authorList>
    </citation>
    <scope>NUCLEOTIDE SEQUENCE</scope>
    <source>
        <strain evidence="1">CIP111894</strain>
    </source>
</reference>
<dbReference type="Proteomes" id="UP000838749">
    <property type="component" value="Unassembled WGS sequence"/>
</dbReference>
<sequence length="90" mass="10490">MWLETKYRCSGMALQKVNCSGKTIHSPIRLEGVVLDEIYAYLDQLETVDLKEQIEQIKSRNSGDEEKALRKHQKLTDKAKMELSSLKMRY</sequence>
<comment type="caution">
    <text evidence="1">The sequence shown here is derived from an EMBL/GenBank/DDBJ whole genome shotgun (WGS) entry which is preliminary data.</text>
</comment>
<keyword evidence="2" id="KW-1185">Reference proteome</keyword>